<evidence type="ECO:0000313" key="4">
    <source>
        <dbReference type="Proteomes" id="UP000198211"/>
    </source>
</evidence>
<keyword evidence="4" id="KW-1185">Reference proteome</keyword>
<protein>
    <recommendedName>
        <fullName evidence="5">EF-hand domain-containing protein</fullName>
    </recommendedName>
</protein>
<evidence type="ECO:0000256" key="1">
    <source>
        <dbReference type="SAM" id="Coils"/>
    </source>
</evidence>
<gene>
    <name evidence="3" type="ORF">PHMEG_0008247</name>
</gene>
<feature type="region of interest" description="Disordered" evidence="2">
    <location>
        <begin position="717"/>
        <end position="743"/>
    </location>
</feature>
<evidence type="ECO:0000313" key="3">
    <source>
        <dbReference type="EMBL" id="OWZ17761.1"/>
    </source>
</evidence>
<comment type="caution">
    <text evidence="3">The sequence shown here is derived from an EMBL/GenBank/DDBJ whole genome shotgun (WGS) entry which is preliminary data.</text>
</comment>
<evidence type="ECO:0000256" key="2">
    <source>
        <dbReference type="SAM" id="MobiDB-lite"/>
    </source>
</evidence>
<sequence>MPKGTAFYNAVSNLENTATKTVEVNESGRFTSSAKYRVSSNLPEPISVDASETRPFTANALTLSVLKRMSKDSAGRPTSGTVRKANFRYSINTEAISSSKVFEATGRTPKLPQKLRQHVNRLRNQFASRPSSSNNLIVGGRNSSPHKARPRMSSASAGARKFSFATAAAIQYSHQSNQKKLQVTKEDVKSEVPVIEMSTTSQIPEPTSVNSGTFHDLLRPLQTSLSCASLSGEWSSDDEDEAEQLFRQSERENSRMLRVCCSIDNLMQSIGDQAQEQKHTEAIARGATRDLVKLFQFALKQAVAVIFDKTDDQASNNNNLKVEEGTVVRMTIDGKEAQYAIEFLLEINERIGKLYEFARSVFVNEVDGLRQRIQELDIGLAAATLANNQLNNEMRDLRDFHEQNDVNTGGNFASNGPGARYPELDHRCNDTLLSTPAFPKNLDDTVVASDEEYHKVNRQCQELSRLLEMAKQEIRLSHHERDVQKTRVAEISSALFHDSELGLLRNQLQSEKKRVRVLERENLALRESQQDQSLKLQPLEALETDTSVSGWTTSCTDTSVTERHSISVIRPSSDTIPTIAHVVQHEILENQSTEERPSVHINALMVDTQDDQYNFISAGATQPEEGIVVNWFSRMVNPLPPSSLRKLRKKQTESKTNQPPVSLSKFLAGLLMTEKQLTTATEESKVRRQGRVPTLIPPMRALSARNDKNLMDELKMADKKRRPQSATVANVSSSNMSRTNNAEVEDNPEEVIASCLQLVWVFYQRFLVAIEAQHLIATRGLCGDPTLGSGTACCAGNPAMEPVSLSLVIFHFFLERCNRELEAAQELEQFVRCLHSVRRTRYSLDLFCQFLEETSSRQELCFYLWVCQAMDDVRLGIPYDDPLPSRHNTSNYRQEFVCVLKATFLSRTIFRLLHFKVLCRPQAVGNRRRRRKPKRKPVTRSFTNSAAFVVAPISPSSGSPKRRQKTRLGELTATILPKTDSIMATADNGEAIDEKESPPYVAAQMTLRHIIGKNAGEPITLETFNNLLLQYAIVPSSEELTARMGPFYQPTGDERKIPVDVFFALLMEIYKFQLQWQRDQLRGLFSHLNQQQEVLQHAAEKLAKAEAADVKGGKHITFDSLYDALQKMKWLNSTRLRVDSFTEGTKMMDTLPAKRNSVDAKAHNARPSLSTTSSPTVLAIRDKWRVYARHSLALCNNDPNVFVRRHSQRLLYYVDQELIGLVNVSEGRDAVNEGGDAMQCIREFLAFAWRIAAKRSNGSCSTNLNQTCLTEVFLISQALRATADPMPGYHGRFIPTEEENASSSPGTISALRPNRGSIILQDGLQSFYDTSQMNLIKANFTCVPSQLHELENVLALYSTHIAHLFQRFSEARYNYIPQVSFHRWKAMVYELNLVDPRLPFSNLQTLFSNVATDAVNYGSFTNIASMDQELGVGKSRFSELFVLIAIERHHFAKSRKIGKARLFVATKVSDDNKESILESAKFVDRPGRIMAQFCRDILIPRALRGDNTLVERDFAAKLSCPLVGRALLEHRSFLRTVFFYYAKQDEVAADKRDALKEQELIRERQENGGQLNGIQQPTADSANSDVNGAVFQPGPGFDFQLEKTKRSSMSFGEFQTFLAAFGLLDDPIEDSHHRRNAKIIALADAQQVFSSVMSLENDDTLQLEFDEFAAAMVALAVHLNPNPFSLWHQKLDEFAVRLRQTWETMSKETSSLH</sequence>
<feature type="coiled-coil region" evidence="1">
    <location>
        <begin position="501"/>
        <end position="528"/>
    </location>
</feature>
<reference evidence="4" key="1">
    <citation type="submission" date="2017-03" db="EMBL/GenBank/DDBJ databases">
        <title>Phytopthora megakarya and P. palmivora, two closely related causual agents of cacao black pod achieved similar genome size and gene model numbers by different mechanisms.</title>
        <authorList>
            <person name="Ali S."/>
            <person name="Shao J."/>
            <person name="Larry D.J."/>
            <person name="Kronmiller B."/>
            <person name="Shen D."/>
            <person name="Strem M.D."/>
            <person name="Melnick R.L."/>
            <person name="Guiltinan M.J."/>
            <person name="Tyler B.M."/>
            <person name="Meinhardt L.W."/>
            <person name="Bailey B.A."/>
        </authorList>
    </citation>
    <scope>NUCLEOTIDE SEQUENCE [LARGE SCALE GENOMIC DNA]</scope>
    <source>
        <strain evidence="4">zdho120</strain>
    </source>
</reference>
<keyword evidence="1" id="KW-0175">Coiled coil</keyword>
<evidence type="ECO:0008006" key="5">
    <source>
        <dbReference type="Google" id="ProtNLM"/>
    </source>
</evidence>
<feature type="compositionally biased region" description="Polar residues" evidence="2">
    <location>
        <begin position="724"/>
        <end position="742"/>
    </location>
</feature>
<feature type="compositionally biased region" description="Polar residues" evidence="2">
    <location>
        <begin position="129"/>
        <end position="143"/>
    </location>
</feature>
<dbReference type="Proteomes" id="UP000198211">
    <property type="component" value="Unassembled WGS sequence"/>
</dbReference>
<proteinExistence type="predicted"/>
<dbReference type="EMBL" id="NBNE01000696">
    <property type="protein sequence ID" value="OWZ17761.1"/>
    <property type="molecule type" value="Genomic_DNA"/>
</dbReference>
<dbReference type="OrthoDB" id="105486at2759"/>
<feature type="region of interest" description="Disordered" evidence="2">
    <location>
        <begin position="129"/>
        <end position="151"/>
    </location>
</feature>
<organism evidence="3 4">
    <name type="scientific">Phytophthora megakarya</name>
    <dbReference type="NCBI Taxonomy" id="4795"/>
    <lineage>
        <taxon>Eukaryota</taxon>
        <taxon>Sar</taxon>
        <taxon>Stramenopiles</taxon>
        <taxon>Oomycota</taxon>
        <taxon>Peronosporomycetes</taxon>
        <taxon>Peronosporales</taxon>
        <taxon>Peronosporaceae</taxon>
        <taxon>Phytophthora</taxon>
    </lineage>
</organism>
<name>A0A225WJ65_9STRA</name>
<accession>A0A225WJ65</accession>